<dbReference type="EMBL" id="LITQ01000025">
    <property type="protein sequence ID" value="OAA91522.1"/>
    <property type="molecule type" value="Genomic_DNA"/>
</dbReference>
<evidence type="ECO:0000313" key="4">
    <source>
        <dbReference type="Proteomes" id="UP000077384"/>
    </source>
</evidence>
<dbReference type="InterPro" id="IPR025470">
    <property type="entry name" value="DUF4321"/>
</dbReference>
<dbReference type="Pfam" id="PF14209">
    <property type="entry name" value="DUF4321"/>
    <property type="match status" value="1"/>
</dbReference>
<keyword evidence="5" id="KW-1185">Reference proteome</keyword>
<dbReference type="RefSeq" id="WP_013237389.1">
    <property type="nucleotide sequence ID" value="NZ_LITQ01000025.1"/>
</dbReference>
<reference evidence="3 5" key="2">
    <citation type="journal article" date="2016" name="Front. Microbiol.">
        <title>Industrial Acetogenic Biocatalysts: A Comparative Metabolic and Genomic Analysis.</title>
        <authorList>
            <person name="Bengelsdorf F."/>
            <person name="Poehlein A."/>
            <person name="Sonja S."/>
            <person name="Erz C."/>
            <person name="Hummel T."/>
            <person name="Hoffmeister S."/>
            <person name="Daniel R."/>
            <person name="Durre P."/>
        </authorList>
    </citation>
    <scope>NUCLEOTIDE SEQUENCE [LARGE SCALE GENOMIC DNA]</scope>
    <source>
        <strain evidence="3 5">PTA-10522</strain>
    </source>
</reference>
<gene>
    <name evidence="3" type="ORF">CLCOS_36970</name>
    <name evidence="2" type="ORF">WX73_01676</name>
</gene>
<comment type="caution">
    <text evidence="2">The sequence shown here is derived from an EMBL/GenBank/DDBJ whole genome shotgun (WGS) entry which is preliminary data.</text>
</comment>
<evidence type="ECO:0000313" key="5">
    <source>
        <dbReference type="Proteomes" id="UP000093694"/>
    </source>
</evidence>
<keyword evidence="1" id="KW-0812">Transmembrane</keyword>
<feature type="transmembrane region" description="Helical" evidence="1">
    <location>
        <begin position="57"/>
        <end position="83"/>
    </location>
</feature>
<dbReference type="Proteomes" id="UP000077384">
    <property type="component" value="Unassembled WGS sequence"/>
</dbReference>
<evidence type="ECO:0000256" key="1">
    <source>
        <dbReference type="SAM" id="Phobius"/>
    </source>
</evidence>
<evidence type="ECO:0000313" key="3">
    <source>
        <dbReference type="EMBL" id="OBR90964.1"/>
    </source>
</evidence>
<evidence type="ECO:0008006" key="6">
    <source>
        <dbReference type="Google" id="ProtNLM"/>
    </source>
</evidence>
<keyword evidence="1" id="KW-1133">Transmembrane helix</keyword>
<dbReference type="AlphaFoldDB" id="A0A162L5R4"/>
<sequence>MRGAEKGKSFLWFLIILGAICGSLIGDAIGNNFSFLNFFKNSYSVGMTEPVILNLKVVVLTLGAKFSINIMTIIGIIVAIILYRRY</sequence>
<keyword evidence="1" id="KW-0472">Membrane</keyword>
<dbReference type="Proteomes" id="UP000093694">
    <property type="component" value="Unassembled WGS sequence"/>
</dbReference>
<dbReference type="PATRIC" id="fig|1705578.3.peg.1932"/>
<protein>
    <recommendedName>
        <fullName evidence="6">DUF4321 domain-containing protein</fullName>
    </recommendedName>
</protein>
<accession>A0A162L5R4</accession>
<reference evidence="2 4" key="1">
    <citation type="journal article" date="2015" name="Biotechnol. Bioeng.">
        <title>Genome sequence and phenotypic characterization of Caulobacter segnis.</title>
        <authorList>
            <person name="Patel S."/>
            <person name="Fletcher B."/>
            <person name="Scott D.C."/>
            <person name="Ely B."/>
        </authorList>
    </citation>
    <scope>NUCLEOTIDE SEQUENCE [LARGE SCALE GENOMIC DNA]</scope>
    <source>
        <strain evidence="2 4">PS02</strain>
    </source>
</reference>
<proteinExistence type="predicted"/>
<organism evidence="2 4">
    <name type="scientific">Clostridium coskatii</name>
    <dbReference type="NCBI Taxonomy" id="1705578"/>
    <lineage>
        <taxon>Bacteria</taxon>
        <taxon>Bacillati</taxon>
        <taxon>Bacillota</taxon>
        <taxon>Clostridia</taxon>
        <taxon>Eubacteriales</taxon>
        <taxon>Clostridiaceae</taxon>
        <taxon>Clostridium</taxon>
    </lineage>
</organism>
<dbReference type="EMBL" id="LROR01000084">
    <property type="protein sequence ID" value="OBR90964.1"/>
    <property type="molecule type" value="Genomic_DNA"/>
</dbReference>
<evidence type="ECO:0000313" key="2">
    <source>
        <dbReference type="EMBL" id="OAA91522.1"/>
    </source>
</evidence>
<name>A0A162L5R4_9CLOT</name>